<feature type="transmembrane region" description="Helical" evidence="1">
    <location>
        <begin position="68"/>
        <end position="91"/>
    </location>
</feature>
<keyword evidence="4" id="KW-1185">Reference proteome</keyword>
<dbReference type="RefSeq" id="WP_344712379.1">
    <property type="nucleotide sequence ID" value="NZ_BAAAWH010000001.1"/>
</dbReference>
<comment type="caution">
    <text evidence="3">The sequence shown here is derived from an EMBL/GenBank/DDBJ whole genome shotgun (WGS) entry which is preliminary data.</text>
</comment>
<reference evidence="3 4" key="1">
    <citation type="submission" date="2024-09" db="EMBL/GenBank/DDBJ databases">
        <authorList>
            <person name="Sun Q."/>
            <person name="Mori K."/>
        </authorList>
    </citation>
    <scope>NUCLEOTIDE SEQUENCE [LARGE SCALE GENOMIC DNA]</scope>
    <source>
        <strain evidence="3 4">JCM 1342</strain>
    </source>
</reference>
<evidence type="ECO:0000259" key="2">
    <source>
        <dbReference type="Pfam" id="PF13559"/>
    </source>
</evidence>
<dbReference type="EMBL" id="JBHMBE010000003">
    <property type="protein sequence ID" value="MFB9645841.1"/>
    <property type="molecule type" value="Genomic_DNA"/>
</dbReference>
<dbReference type="InterPro" id="IPR025403">
    <property type="entry name" value="TgpA-like_C"/>
</dbReference>
<evidence type="ECO:0000256" key="1">
    <source>
        <dbReference type="SAM" id="Phobius"/>
    </source>
</evidence>
<name>A0ABV5T2G5_9MICO</name>
<accession>A0ABV5T2G5</accession>
<dbReference type="Proteomes" id="UP001589611">
    <property type="component" value="Unassembled WGS sequence"/>
</dbReference>
<protein>
    <submittedName>
        <fullName evidence="3">DUF4129 domain-containing protein</fullName>
    </submittedName>
</protein>
<gene>
    <name evidence="3" type="ORF">ACFFPJ_08525</name>
</gene>
<evidence type="ECO:0000313" key="3">
    <source>
        <dbReference type="EMBL" id="MFB9645841.1"/>
    </source>
</evidence>
<keyword evidence="1" id="KW-0812">Transmembrane</keyword>
<evidence type="ECO:0000313" key="4">
    <source>
        <dbReference type="Proteomes" id="UP001589611"/>
    </source>
</evidence>
<keyword evidence="1" id="KW-1133">Transmembrane helix</keyword>
<organism evidence="3 4">
    <name type="scientific">Microbacterium terregens</name>
    <dbReference type="NCBI Taxonomy" id="69363"/>
    <lineage>
        <taxon>Bacteria</taxon>
        <taxon>Bacillati</taxon>
        <taxon>Actinomycetota</taxon>
        <taxon>Actinomycetes</taxon>
        <taxon>Micrococcales</taxon>
        <taxon>Microbacteriaceae</taxon>
        <taxon>Microbacterium</taxon>
    </lineage>
</organism>
<keyword evidence="1" id="KW-0472">Membrane</keyword>
<feature type="domain" description="Protein-glutamine gamma-glutamyltransferase-like C-terminal" evidence="2">
    <location>
        <begin position="138"/>
        <end position="205"/>
    </location>
</feature>
<dbReference type="Pfam" id="PF13559">
    <property type="entry name" value="DUF4129"/>
    <property type="match status" value="1"/>
</dbReference>
<proteinExistence type="predicted"/>
<sequence>MVVAGALSRLAESVPPLIPDRDEARRWAERELADPRYAIAEPTPLDRIARAIAEFFESLFSAELPAVWGPWVAIVAAVVVGLVILAAFLVWGVPRVTARPRTTVDLFGVDEQRSADQLRREASSSAARGDWDDAIVLRFRALARGLVERGAVDTPPGATVHAFARAAARAFPGHADELESAAAAFDDVRYLRRPGTEDLYRRVVSVDETVRAMPPVLPVLAGASS</sequence>